<dbReference type="GO" id="GO:0005525">
    <property type="term" value="F:GTP binding"/>
    <property type="evidence" value="ECO:0007669"/>
    <property type="project" value="UniProtKB-KW"/>
</dbReference>
<organism evidence="9 10">
    <name type="scientific">Haliea salexigens</name>
    <dbReference type="NCBI Taxonomy" id="287487"/>
    <lineage>
        <taxon>Bacteria</taxon>
        <taxon>Pseudomonadati</taxon>
        <taxon>Pseudomonadota</taxon>
        <taxon>Gammaproteobacteria</taxon>
        <taxon>Cellvibrionales</taxon>
        <taxon>Halieaceae</taxon>
        <taxon>Haliea</taxon>
    </lineage>
</organism>
<keyword evidence="6" id="KW-0342">GTP-binding</keyword>
<dbReference type="GO" id="GO:0016779">
    <property type="term" value="F:nucleotidyltransferase activity"/>
    <property type="evidence" value="ECO:0007669"/>
    <property type="project" value="UniProtKB-KW"/>
</dbReference>
<keyword evidence="9" id="KW-0548">Nucleotidyltransferase</keyword>
<evidence type="ECO:0000256" key="3">
    <source>
        <dbReference type="ARBA" id="ARBA00022723"/>
    </source>
</evidence>
<keyword evidence="7" id="KW-0501">Molybdenum cofactor biosynthesis</keyword>
<dbReference type="InterPro" id="IPR029044">
    <property type="entry name" value="Nucleotide-diphossugar_trans"/>
</dbReference>
<evidence type="ECO:0000256" key="1">
    <source>
        <dbReference type="ARBA" id="ARBA00022490"/>
    </source>
</evidence>
<evidence type="ECO:0000313" key="9">
    <source>
        <dbReference type="EMBL" id="HAN27134.1"/>
    </source>
</evidence>
<evidence type="ECO:0000313" key="10">
    <source>
        <dbReference type="Proteomes" id="UP000259273"/>
    </source>
</evidence>
<evidence type="ECO:0000256" key="5">
    <source>
        <dbReference type="ARBA" id="ARBA00022842"/>
    </source>
</evidence>
<dbReference type="Gene3D" id="3.90.550.10">
    <property type="entry name" value="Spore Coat Polysaccharide Biosynthesis Protein SpsA, Chain A"/>
    <property type="match status" value="1"/>
</dbReference>
<dbReference type="PANTHER" id="PTHR19136:SF81">
    <property type="entry name" value="MOLYBDENUM COFACTOR GUANYLYLTRANSFERASE"/>
    <property type="match status" value="1"/>
</dbReference>
<reference evidence="9 10" key="1">
    <citation type="journal article" date="2018" name="Nat. Biotechnol.">
        <title>A standardized bacterial taxonomy based on genome phylogeny substantially revises the tree of life.</title>
        <authorList>
            <person name="Parks D.H."/>
            <person name="Chuvochina M."/>
            <person name="Waite D.W."/>
            <person name="Rinke C."/>
            <person name="Skarshewski A."/>
            <person name="Chaumeil P.A."/>
            <person name="Hugenholtz P."/>
        </authorList>
    </citation>
    <scope>NUCLEOTIDE SEQUENCE [LARGE SCALE GENOMIC DNA]</scope>
    <source>
        <strain evidence="9">UBA9158</strain>
    </source>
</reference>
<dbReference type="Proteomes" id="UP000259273">
    <property type="component" value="Unassembled WGS sequence"/>
</dbReference>
<gene>
    <name evidence="9" type="primary">mobA</name>
    <name evidence="9" type="ORF">DCP75_05340</name>
</gene>
<dbReference type="InterPro" id="IPR025877">
    <property type="entry name" value="MobA-like_NTP_Trfase"/>
</dbReference>
<dbReference type="SUPFAM" id="SSF53448">
    <property type="entry name" value="Nucleotide-diphospho-sugar transferases"/>
    <property type="match status" value="1"/>
</dbReference>
<dbReference type="NCBIfam" id="TIGR02665">
    <property type="entry name" value="molyb_mobA"/>
    <property type="match status" value="1"/>
</dbReference>
<dbReference type="STRING" id="1121937.GCA_000423125_00313"/>
<keyword evidence="4" id="KW-0547">Nucleotide-binding</keyword>
<evidence type="ECO:0000256" key="6">
    <source>
        <dbReference type="ARBA" id="ARBA00023134"/>
    </source>
</evidence>
<dbReference type="CDD" id="cd02503">
    <property type="entry name" value="MobA"/>
    <property type="match status" value="1"/>
</dbReference>
<protein>
    <submittedName>
        <fullName evidence="9">Molybdenum cofactor guanylyltransferase</fullName>
    </submittedName>
</protein>
<evidence type="ECO:0000256" key="2">
    <source>
        <dbReference type="ARBA" id="ARBA00022679"/>
    </source>
</evidence>
<accession>A0A3C1KL79</accession>
<sequence length="168" mass="17988">MNGRDKGLLPWHGQPLIAQVAARLRPQVNTLYISCNRNMAAYAGYADRVFSDAPGYGGPLAGLYSLPAATAPLLLLTPCDTPLVPRDLATTLLQALEATPHADIAYATAEGSSHYLHALLRHRALATLPAYLAAGGRAVKGWYARQHVVTAEFDAAYFLNCNTPDSVD</sequence>
<dbReference type="GO" id="GO:0046872">
    <property type="term" value="F:metal ion binding"/>
    <property type="evidence" value="ECO:0007669"/>
    <property type="project" value="UniProtKB-KW"/>
</dbReference>
<keyword evidence="1" id="KW-0963">Cytoplasm</keyword>
<dbReference type="AlphaFoldDB" id="A0A3C1KL79"/>
<name>A0A3C1KL79_9GAMM</name>
<comment type="caution">
    <text evidence="9">The sequence shown here is derived from an EMBL/GenBank/DDBJ whole genome shotgun (WGS) entry which is preliminary data.</text>
</comment>
<keyword evidence="3" id="KW-0479">Metal-binding</keyword>
<evidence type="ECO:0000256" key="7">
    <source>
        <dbReference type="ARBA" id="ARBA00023150"/>
    </source>
</evidence>
<evidence type="ECO:0000259" key="8">
    <source>
        <dbReference type="Pfam" id="PF12804"/>
    </source>
</evidence>
<feature type="domain" description="MobA-like NTP transferase" evidence="8">
    <location>
        <begin position="3"/>
        <end position="139"/>
    </location>
</feature>
<dbReference type="GO" id="GO:1902758">
    <property type="term" value="P:bis(molybdopterin guanine dinucleotide)molybdenum biosynthetic process"/>
    <property type="evidence" value="ECO:0007669"/>
    <property type="project" value="TreeGrafter"/>
</dbReference>
<evidence type="ECO:0000256" key="4">
    <source>
        <dbReference type="ARBA" id="ARBA00022741"/>
    </source>
</evidence>
<keyword evidence="2 9" id="KW-0808">Transferase</keyword>
<dbReference type="EMBL" id="DMND01000077">
    <property type="protein sequence ID" value="HAN27134.1"/>
    <property type="molecule type" value="Genomic_DNA"/>
</dbReference>
<keyword evidence="5" id="KW-0460">Magnesium</keyword>
<dbReference type="InterPro" id="IPR013482">
    <property type="entry name" value="Molybde_CF_guanTrfase"/>
</dbReference>
<proteinExistence type="predicted"/>
<dbReference type="PANTHER" id="PTHR19136">
    <property type="entry name" value="MOLYBDENUM COFACTOR GUANYLYLTRANSFERASE"/>
    <property type="match status" value="1"/>
</dbReference>
<dbReference type="Pfam" id="PF12804">
    <property type="entry name" value="NTP_transf_3"/>
    <property type="match status" value="1"/>
</dbReference>